<dbReference type="EMBL" id="VIEB01001185">
    <property type="protein sequence ID" value="TQD74434.1"/>
    <property type="molecule type" value="Genomic_DNA"/>
</dbReference>
<dbReference type="AlphaFoldDB" id="A0A540KJQ3"/>
<gene>
    <name evidence="1" type="ORF">C1H46_040035</name>
</gene>
<sequence>MLGLGRVVHLNKMGPLFQLTWRKKDKALTCKAQYLLKRQAFPLINAVVEFLPAAASILLSRRRGAFAHLLADTQSKWLKHWYRILNTLWHYSLLLFLPALALDTYITRDTEHTFILVNGQSQIILTQSKTTPDRPSQRSLNSQSLS</sequence>
<organism evidence="1 2">
    <name type="scientific">Malus baccata</name>
    <name type="common">Siberian crab apple</name>
    <name type="synonym">Pyrus baccata</name>
    <dbReference type="NCBI Taxonomy" id="106549"/>
    <lineage>
        <taxon>Eukaryota</taxon>
        <taxon>Viridiplantae</taxon>
        <taxon>Streptophyta</taxon>
        <taxon>Embryophyta</taxon>
        <taxon>Tracheophyta</taxon>
        <taxon>Spermatophyta</taxon>
        <taxon>Magnoliopsida</taxon>
        <taxon>eudicotyledons</taxon>
        <taxon>Gunneridae</taxon>
        <taxon>Pentapetalae</taxon>
        <taxon>rosids</taxon>
        <taxon>fabids</taxon>
        <taxon>Rosales</taxon>
        <taxon>Rosaceae</taxon>
        <taxon>Amygdaloideae</taxon>
        <taxon>Maleae</taxon>
        <taxon>Malus</taxon>
    </lineage>
</organism>
<proteinExistence type="predicted"/>
<keyword evidence="2" id="KW-1185">Reference proteome</keyword>
<name>A0A540KJQ3_MALBA</name>
<protein>
    <submittedName>
        <fullName evidence="1">Uncharacterized protein</fullName>
    </submittedName>
</protein>
<dbReference type="Proteomes" id="UP000315295">
    <property type="component" value="Unassembled WGS sequence"/>
</dbReference>
<accession>A0A540KJQ3</accession>
<reference evidence="1 2" key="1">
    <citation type="journal article" date="2019" name="G3 (Bethesda)">
        <title>Sequencing of a Wild Apple (Malus baccata) Genome Unravels the Differences Between Cultivated and Wild Apple Species Regarding Disease Resistance and Cold Tolerance.</title>
        <authorList>
            <person name="Chen X."/>
        </authorList>
    </citation>
    <scope>NUCLEOTIDE SEQUENCE [LARGE SCALE GENOMIC DNA]</scope>
    <source>
        <strain evidence="2">cv. Shandingzi</strain>
        <tissue evidence="1">Leaves</tissue>
    </source>
</reference>
<evidence type="ECO:0000313" key="1">
    <source>
        <dbReference type="EMBL" id="TQD74434.1"/>
    </source>
</evidence>
<comment type="caution">
    <text evidence="1">The sequence shown here is derived from an EMBL/GenBank/DDBJ whole genome shotgun (WGS) entry which is preliminary data.</text>
</comment>
<evidence type="ECO:0000313" key="2">
    <source>
        <dbReference type="Proteomes" id="UP000315295"/>
    </source>
</evidence>